<comment type="catalytic activity">
    <reaction evidence="4">
        <text>a D-aminoacyl-tRNA + H2O = a tRNA + a D-alpha-amino acid + H(+)</text>
        <dbReference type="Rhea" id="RHEA:13953"/>
        <dbReference type="Rhea" id="RHEA-COMP:10123"/>
        <dbReference type="Rhea" id="RHEA-COMP:10124"/>
        <dbReference type="ChEBI" id="CHEBI:15377"/>
        <dbReference type="ChEBI" id="CHEBI:15378"/>
        <dbReference type="ChEBI" id="CHEBI:59871"/>
        <dbReference type="ChEBI" id="CHEBI:78442"/>
        <dbReference type="ChEBI" id="CHEBI:79333"/>
        <dbReference type="EC" id="3.1.1.96"/>
    </reaction>
</comment>
<evidence type="ECO:0000256" key="2">
    <source>
        <dbReference type="ARBA" id="ARBA00013056"/>
    </source>
</evidence>
<dbReference type="GO" id="GO:0051500">
    <property type="term" value="F:D-tyrosyl-tRNA(Tyr) deacylase activity"/>
    <property type="evidence" value="ECO:0007669"/>
    <property type="project" value="TreeGrafter"/>
</dbReference>
<comment type="catalytic activity">
    <reaction evidence="3">
        <text>glycyl-tRNA(Ala) + H2O = tRNA(Ala) + glycine + H(+)</text>
        <dbReference type="Rhea" id="RHEA:53744"/>
        <dbReference type="Rhea" id="RHEA-COMP:9657"/>
        <dbReference type="Rhea" id="RHEA-COMP:13640"/>
        <dbReference type="ChEBI" id="CHEBI:15377"/>
        <dbReference type="ChEBI" id="CHEBI:15378"/>
        <dbReference type="ChEBI" id="CHEBI:57305"/>
        <dbReference type="ChEBI" id="CHEBI:78442"/>
        <dbReference type="ChEBI" id="CHEBI:78522"/>
        <dbReference type="EC" id="3.1.1.96"/>
    </reaction>
</comment>
<dbReference type="AlphaFoldDB" id="A0A7J6W569"/>
<comment type="caution">
    <text evidence="5">The sequence shown here is derived from an EMBL/GenBank/DDBJ whole genome shotgun (WGS) entry which is preliminary data.</text>
</comment>
<gene>
    <name evidence="5" type="ORF">FRX31_018939</name>
</gene>
<proteinExistence type="inferred from homology"/>
<evidence type="ECO:0000256" key="4">
    <source>
        <dbReference type="ARBA" id="ARBA00048018"/>
    </source>
</evidence>
<reference evidence="5 6" key="1">
    <citation type="submission" date="2020-06" db="EMBL/GenBank/DDBJ databases">
        <title>Transcriptomic and genomic resources for Thalictrum thalictroides and T. hernandezii: Facilitating candidate gene discovery in an emerging model plant lineage.</title>
        <authorList>
            <person name="Arias T."/>
            <person name="Riano-Pachon D.M."/>
            <person name="Di Stilio V.S."/>
        </authorList>
    </citation>
    <scope>NUCLEOTIDE SEQUENCE [LARGE SCALE GENOMIC DNA]</scope>
    <source>
        <strain evidence="6">cv. WT478/WT964</strain>
        <tissue evidence="5">Leaves</tissue>
    </source>
</reference>
<dbReference type="SUPFAM" id="SSF69500">
    <property type="entry name" value="DTD-like"/>
    <property type="match status" value="1"/>
</dbReference>
<accession>A0A7J6W569</accession>
<dbReference type="PANTHER" id="PTHR10472">
    <property type="entry name" value="D-TYROSYL-TRNA TYR DEACYLASE"/>
    <property type="match status" value="1"/>
</dbReference>
<dbReference type="Gene3D" id="3.50.80.10">
    <property type="entry name" value="D-tyrosyl-tRNA(Tyr) deacylase"/>
    <property type="match status" value="1"/>
</dbReference>
<name>A0A7J6W569_THATH</name>
<organism evidence="5 6">
    <name type="scientific">Thalictrum thalictroides</name>
    <name type="common">Rue-anemone</name>
    <name type="synonym">Anemone thalictroides</name>
    <dbReference type="NCBI Taxonomy" id="46969"/>
    <lineage>
        <taxon>Eukaryota</taxon>
        <taxon>Viridiplantae</taxon>
        <taxon>Streptophyta</taxon>
        <taxon>Embryophyta</taxon>
        <taxon>Tracheophyta</taxon>
        <taxon>Spermatophyta</taxon>
        <taxon>Magnoliopsida</taxon>
        <taxon>Ranunculales</taxon>
        <taxon>Ranunculaceae</taxon>
        <taxon>Thalictroideae</taxon>
        <taxon>Thalictrum</taxon>
    </lineage>
</organism>
<sequence length="151" mass="17393">MALQVWKNLTIARPEIFSSLFIVDSLQEWLVAWPKKQGPEITVKVWQLLPYAAIWITWKSRNDKVFRNREVSRERIIREVKATVCKRSGFVKKGLQIKSMRAVVQRVTSASVEVEGHIVSEIGPGLVVLVGIHESDVESDVDYMYPFYLSF</sequence>
<dbReference type="InterPro" id="IPR023509">
    <property type="entry name" value="DTD-like_sf"/>
</dbReference>
<dbReference type="EMBL" id="JABWDY010022759">
    <property type="protein sequence ID" value="KAF5191475.1"/>
    <property type="molecule type" value="Genomic_DNA"/>
</dbReference>
<dbReference type="OrthoDB" id="275783at2759"/>
<keyword evidence="6" id="KW-1185">Reference proteome</keyword>
<dbReference type="Proteomes" id="UP000554482">
    <property type="component" value="Unassembled WGS sequence"/>
</dbReference>
<comment type="similarity">
    <text evidence="1">Belongs to the DTD family.</text>
</comment>
<dbReference type="EC" id="3.1.1.96" evidence="2"/>
<evidence type="ECO:0000313" key="5">
    <source>
        <dbReference type="EMBL" id="KAF5191475.1"/>
    </source>
</evidence>
<evidence type="ECO:0000313" key="6">
    <source>
        <dbReference type="Proteomes" id="UP000554482"/>
    </source>
</evidence>
<dbReference type="Pfam" id="PF02580">
    <property type="entry name" value="Tyr_Deacylase"/>
    <property type="match status" value="1"/>
</dbReference>
<evidence type="ECO:0000256" key="1">
    <source>
        <dbReference type="ARBA" id="ARBA00009673"/>
    </source>
</evidence>
<dbReference type="InterPro" id="IPR003732">
    <property type="entry name" value="Daa-tRNA_deacyls_DTD"/>
</dbReference>
<dbReference type="GO" id="GO:0005737">
    <property type="term" value="C:cytoplasm"/>
    <property type="evidence" value="ECO:0007669"/>
    <property type="project" value="InterPro"/>
</dbReference>
<evidence type="ECO:0000256" key="3">
    <source>
        <dbReference type="ARBA" id="ARBA00047676"/>
    </source>
</evidence>
<protein>
    <recommendedName>
        <fullName evidence="2">D-aminoacyl-tRNA deacylase</fullName>
        <ecNumber evidence="2">3.1.1.96</ecNumber>
    </recommendedName>
</protein>
<dbReference type="PANTHER" id="PTHR10472:SF5">
    <property type="entry name" value="D-AMINOACYL-TRNA DEACYLASE 1"/>
    <property type="match status" value="1"/>
</dbReference>